<protein>
    <submittedName>
        <fullName evidence="1">Uncharacterized protein</fullName>
    </submittedName>
</protein>
<comment type="caution">
    <text evidence="1">The sequence shown here is derived from an EMBL/GenBank/DDBJ whole genome shotgun (WGS) entry which is preliminary data.</text>
</comment>
<proteinExistence type="predicted"/>
<sequence>MLPLNFTRPLYLLHFISSLASKTNEPLENNKNEQTSASLNLMKQSSLNKNPTSIYSNRLSHPVKLGFNHSNTHVHNAQLNQNSNIPFTKSTNNELATKPPKLSLSYKRLSIPSQQTTSASQITFSKNSFDLSKTEPKPNKIQFFFLLRSIFVDPILTRIE</sequence>
<dbReference type="Proteomes" id="UP000276133">
    <property type="component" value="Unassembled WGS sequence"/>
</dbReference>
<name>A0A3M7S393_BRAPC</name>
<dbReference type="EMBL" id="REGN01002105">
    <property type="protein sequence ID" value="RNA30293.1"/>
    <property type="molecule type" value="Genomic_DNA"/>
</dbReference>
<gene>
    <name evidence="1" type="ORF">BpHYR1_027658</name>
</gene>
<accession>A0A3M7S393</accession>
<reference evidence="1 2" key="1">
    <citation type="journal article" date="2018" name="Sci. Rep.">
        <title>Genomic signatures of local adaptation to the degree of environmental predictability in rotifers.</title>
        <authorList>
            <person name="Franch-Gras L."/>
            <person name="Hahn C."/>
            <person name="Garcia-Roger E.M."/>
            <person name="Carmona M.J."/>
            <person name="Serra M."/>
            <person name="Gomez A."/>
        </authorList>
    </citation>
    <scope>NUCLEOTIDE SEQUENCE [LARGE SCALE GENOMIC DNA]</scope>
    <source>
        <strain evidence="1">HYR1</strain>
    </source>
</reference>
<keyword evidence="2" id="KW-1185">Reference proteome</keyword>
<organism evidence="1 2">
    <name type="scientific">Brachionus plicatilis</name>
    <name type="common">Marine rotifer</name>
    <name type="synonym">Brachionus muelleri</name>
    <dbReference type="NCBI Taxonomy" id="10195"/>
    <lineage>
        <taxon>Eukaryota</taxon>
        <taxon>Metazoa</taxon>
        <taxon>Spiralia</taxon>
        <taxon>Gnathifera</taxon>
        <taxon>Rotifera</taxon>
        <taxon>Eurotatoria</taxon>
        <taxon>Monogononta</taxon>
        <taxon>Pseudotrocha</taxon>
        <taxon>Ploima</taxon>
        <taxon>Brachionidae</taxon>
        <taxon>Brachionus</taxon>
    </lineage>
</organism>
<evidence type="ECO:0000313" key="1">
    <source>
        <dbReference type="EMBL" id="RNA30293.1"/>
    </source>
</evidence>
<dbReference type="AlphaFoldDB" id="A0A3M7S393"/>
<evidence type="ECO:0000313" key="2">
    <source>
        <dbReference type="Proteomes" id="UP000276133"/>
    </source>
</evidence>